<keyword evidence="4" id="KW-0949">S-adenosyl-L-methionine</keyword>
<feature type="domain" description="Radical SAM core" evidence="9">
    <location>
        <begin position="141"/>
        <end position="372"/>
    </location>
</feature>
<dbReference type="SUPFAM" id="SSF102114">
    <property type="entry name" value="Radical SAM enzymes"/>
    <property type="match status" value="1"/>
</dbReference>
<dbReference type="Pfam" id="PF04055">
    <property type="entry name" value="Radical_SAM"/>
    <property type="match status" value="1"/>
</dbReference>
<gene>
    <name evidence="10" type="primary">mtaB</name>
    <name evidence="10" type="ORF">WMO14_02450</name>
</gene>
<reference evidence="10 11" key="1">
    <citation type="submission" date="2024-03" db="EMBL/GenBank/DDBJ databases">
        <title>Human intestinal bacterial collection.</title>
        <authorList>
            <person name="Pauvert C."/>
            <person name="Hitch T.C.A."/>
            <person name="Clavel T."/>
        </authorList>
    </citation>
    <scope>NUCLEOTIDE SEQUENCE [LARGE SCALE GENOMIC DNA]</scope>
    <source>
        <strain evidence="10 11">CLA-AA-H255</strain>
    </source>
</reference>
<dbReference type="NCBIfam" id="TIGR01579">
    <property type="entry name" value="MiaB-like-C"/>
    <property type="match status" value="1"/>
</dbReference>
<evidence type="ECO:0000256" key="2">
    <source>
        <dbReference type="ARBA" id="ARBA00022485"/>
    </source>
</evidence>
<protein>
    <submittedName>
        <fullName evidence="10">tRNA (N(6)-L-threonylcarbamoyladenosine(37)-C(2))-methylthiotransferase MtaB</fullName>
    </submittedName>
</protein>
<evidence type="ECO:0000259" key="8">
    <source>
        <dbReference type="PROSITE" id="PS51449"/>
    </source>
</evidence>
<comment type="cofactor">
    <cofactor evidence="1">
        <name>[4Fe-4S] cluster</name>
        <dbReference type="ChEBI" id="CHEBI:49883"/>
    </cofactor>
</comment>
<comment type="caution">
    <text evidence="10">The sequence shown here is derived from an EMBL/GenBank/DDBJ whole genome shotgun (WGS) entry which is preliminary data.</text>
</comment>
<evidence type="ECO:0000259" key="9">
    <source>
        <dbReference type="PROSITE" id="PS51918"/>
    </source>
</evidence>
<keyword evidence="3" id="KW-0808">Transferase</keyword>
<dbReference type="InterPro" id="IPR058240">
    <property type="entry name" value="rSAM_sf"/>
</dbReference>
<evidence type="ECO:0000256" key="7">
    <source>
        <dbReference type="ARBA" id="ARBA00023014"/>
    </source>
</evidence>
<dbReference type="Pfam" id="PF00919">
    <property type="entry name" value="UPF0004"/>
    <property type="match status" value="1"/>
</dbReference>
<dbReference type="PROSITE" id="PS01278">
    <property type="entry name" value="MTTASE_RADICAL"/>
    <property type="match status" value="1"/>
</dbReference>
<dbReference type="InterPro" id="IPR006638">
    <property type="entry name" value="Elp3/MiaA/NifB-like_rSAM"/>
</dbReference>
<dbReference type="SFLD" id="SFLDG01061">
    <property type="entry name" value="methylthiotransferase"/>
    <property type="match status" value="1"/>
</dbReference>
<keyword evidence="7" id="KW-0411">Iron-sulfur</keyword>
<evidence type="ECO:0000256" key="1">
    <source>
        <dbReference type="ARBA" id="ARBA00001966"/>
    </source>
</evidence>
<evidence type="ECO:0000313" key="10">
    <source>
        <dbReference type="EMBL" id="MEQ2378747.1"/>
    </source>
</evidence>
<dbReference type="CDD" id="cd01335">
    <property type="entry name" value="Radical_SAM"/>
    <property type="match status" value="1"/>
</dbReference>
<dbReference type="PROSITE" id="PS51918">
    <property type="entry name" value="RADICAL_SAM"/>
    <property type="match status" value="1"/>
</dbReference>
<dbReference type="InterPro" id="IPR007197">
    <property type="entry name" value="rSAM"/>
</dbReference>
<dbReference type="PANTHER" id="PTHR11918:SF45">
    <property type="entry name" value="THREONYLCARBAMOYLADENOSINE TRNA METHYLTHIOTRANSFERASE"/>
    <property type="match status" value="1"/>
</dbReference>
<dbReference type="PANTHER" id="PTHR11918">
    <property type="entry name" value="RADICAL SAM PROTEINS"/>
    <property type="match status" value="1"/>
</dbReference>
<dbReference type="InterPro" id="IPR006467">
    <property type="entry name" value="MiaB-like_bact"/>
</dbReference>
<dbReference type="Gene3D" id="3.40.50.12160">
    <property type="entry name" value="Methylthiotransferase, N-terminal domain"/>
    <property type="match status" value="1"/>
</dbReference>
<keyword evidence="6" id="KW-0408">Iron</keyword>
<organism evidence="10 11">
    <name type="scientific">[Lactobacillus] rogosae</name>
    <dbReference type="NCBI Taxonomy" id="706562"/>
    <lineage>
        <taxon>Bacteria</taxon>
        <taxon>Bacillati</taxon>
        <taxon>Bacillota</taxon>
        <taxon>Clostridia</taxon>
        <taxon>Lachnospirales</taxon>
        <taxon>Lachnospiraceae</taxon>
        <taxon>Lachnospira</taxon>
    </lineage>
</organism>
<name>A0ABV1BSL0_9FIRM</name>
<dbReference type="SFLD" id="SFLDG01082">
    <property type="entry name" value="B12-binding_domain_containing"/>
    <property type="match status" value="1"/>
</dbReference>
<dbReference type="Gene3D" id="3.80.30.20">
    <property type="entry name" value="tm_1862 like domain"/>
    <property type="match status" value="1"/>
</dbReference>
<sequence>MKKVAIHNLGCKVNSYEAESMELMLKNAGYEIVPFDEAIIADVYIINTCSVTNIADRKSRQMLHKAKKMNPSAVVIAAGCYVQADEAGVKKDEAVDIVLGNNMKINIVDVLEQYFKDNTADEYVVDISHDTEYEELKIDKVSEHTRAYIKIQDGCNQFCSYCIIPYTRGRIRSRAIEDVVEEVRRLADNGYKEVVLTGIHLSSYGRDTGKETLLDVIEAVNSIDGIERIRLGSLEPRIVTDEFVSRISSMKKLCPHFHLSLQSGCDKTLKAMNRKYDTAEYLKGCEILRKYYDNPAITTDVIVGFPGETEEDFKITKAFVEKVHFYEMHIFKYSRRKGTVADTMPDQVDDKIKTARSNELIELANEMSAQYRSTYADSDLSVLIEEKQNIAGKEYYTGYTPNYIRVMISAEEFDKENVCSNSGNGNIINNIYTVKGCGLDKEKLHIIGMENYNG</sequence>
<dbReference type="RefSeq" id="WP_116443840.1">
    <property type="nucleotide sequence ID" value="NZ_JBBMER010000002.1"/>
</dbReference>
<dbReference type="EMBL" id="JBBMER010000002">
    <property type="protein sequence ID" value="MEQ2378747.1"/>
    <property type="molecule type" value="Genomic_DNA"/>
</dbReference>
<dbReference type="Proteomes" id="UP001442364">
    <property type="component" value="Unassembled WGS sequence"/>
</dbReference>
<dbReference type="InterPro" id="IPR005839">
    <property type="entry name" value="Methylthiotransferase"/>
</dbReference>
<keyword evidence="5" id="KW-0479">Metal-binding</keyword>
<evidence type="ECO:0000256" key="4">
    <source>
        <dbReference type="ARBA" id="ARBA00022691"/>
    </source>
</evidence>
<evidence type="ECO:0000256" key="5">
    <source>
        <dbReference type="ARBA" id="ARBA00022723"/>
    </source>
</evidence>
<keyword evidence="2" id="KW-0004">4Fe-4S</keyword>
<evidence type="ECO:0000256" key="3">
    <source>
        <dbReference type="ARBA" id="ARBA00022679"/>
    </source>
</evidence>
<evidence type="ECO:0000313" key="11">
    <source>
        <dbReference type="Proteomes" id="UP001442364"/>
    </source>
</evidence>
<dbReference type="InterPro" id="IPR013848">
    <property type="entry name" value="Methylthiotransferase_N"/>
</dbReference>
<dbReference type="InterPro" id="IPR020612">
    <property type="entry name" value="Methylthiotransferase_CS"/>
</dbReference>
<dbReference type="SFLD" id="SFLDF00295">
    <property type="entry name" value="threonylcarbamoyladenosine_tRN"/>
    <property type="match status" value="1"/>
</dbReference>
<dbReference type="SMART" id="SM00729">
    <property type="entry name" value="Elp3"/>
    <property type="match status" value="1"/>
</dbReference>
<dbReference type="InterPro" id="IPR034557">
    <property type="entry name" value="ThrcA_tRNA_MEthiotransferase"/>
</dbReference>
<keyword evidence="11" id="KW-1185">Reference proteome</keyword>
<dbReference type="PROSITE" id="PS51449">
    <property type="entry name" value="MTTASE_N"/>
    <property type="match status" value="1"/>
</dbReference>
<dbReference type="InterPro" id="IPR038135">
    <property type="entry name" value="Methylthiotransferase_N_sf"/>
</dbReference>
<dbReference type="NCBIfam" id="TIGR00089">
    <property type="entry name" value="MiaB/RimO family radical SAM methylthiotransferase"/>
    <property type="match status" value="1"/>
</dbReference>
<dbReference type="SFLD" id="SFLDS00029">
    <property type="entry name" value="Radical_SAM"/>
    <property type="match status" value="1"/>
</dbReference>
<accession>A0ABV1BSL0</accession>
<evidence type="ECO:0000256" key="6">
    <source>
        <dbReference type="ARBA" id="ARBA00023004"/>
    </source>
</evidence>
<dbReference type="InterPro" id="IPR023404">
    <property type="entry name" value="rSAM_horseshoe"/>
</dbReference>
<feature type="domain" description="MTTase N-terminal" evidence="8">
    <location>
        <begin position="2"/>
        <end position="116"/>
    </location>
</feature>
<proteinExistence type="predicted"/>